<comment type="caution">
    <text evidence="13">The sequence shown here is derived from an EMBL/GenBank/DDBJ whole genome shotgun (WGS) entry which is preliminary data.</text>
</comment>
<evidence type="ECO:0000256" key="11">
    <source>
        <dbReference type="ARBA" id="ARBA00023979"/>
    </source>
</evidence>
<reference evidence="13" key="1">
    <citation type="submission" date="2021-10" db="EMBL/GenBank/DDBJ databases">
        <title>De novo Genome Assembly of Clathrus columnatus (Basidiomycota, Fungi) Using Illumina and Nanopore Sequence Data.</title>
        <authorList>
            <person name="Ogiso-Tanaka E."/>
            <person name="Itagaki H."/>
            <person name="Hosoya T."/>
            <person name="Hosaka K."/>
        </authorList>
    </citation>
    <scope>NUCLEOTIDE SEQUENCE</scope>
    <source>
        <strain evidence="13">MO-923</strain>
    </source>
</reference>
<gene>
    <name evidence="13" type="ORF">Clacol_009806</name>
</gene>
<evidence type="ECO:0000259" key="12">
    <source>
        <dbReference type="Pfam" id="PF01817"/>
    </source>
</evidence>
<dbReference type="GO" id="GO:0046417">
    <property type="term" value="P:chorismate metabolic process"/>
    <property type="evidence" value="ECO:0007669"/>
    <property type="project" value="InterPro"/>
</dbReference>
<organism evidence="13 14">
    <name type="scientific">Clathrus columnatus</name>
    <dbReference type="NCBI Taxonomy" id="1419009"/>
    <lineage>
        <taxon>Eukaryota</taxon>
        <taxon>Fungi</taxon>
        <taxon>Dikarya</taxon>
        <taxon>Basidiomycota</taxon>
        <taxon>Agaricomycotina</taxon>
        <taxon>Agaricomycetes</taxon>
        <taxon>Phallomycetidae</taxon>
        <taxon>Phallales</taxon>
        <taxon>Clathraceae</taxon>
        <taxon>Clathrus</taxon>
    </lineage>
</organism>
<evidence type="ECO:0000256" key="2">
    <source>
        <dbReference type="ARBA" id="ARBA00004817"/>
    </source>
</evidence>
<dbReference type="Proteomes" id="UP001050691">
    <property type="component" value="Unassembled WGS sequence"/>
</dbReference>
<evidence type="ECO:0000256" key="4">
    <source>
        <dbReference type="ARBA" id="ARBA00020296"/>
    </source>
</evidence>
<dbReference type="InterPro" id="IPR036263">
    <property type="entry name" value="Chorismate_II_sf"/>
</dbReference>
<dbReference type="Gene3D" id="1.10.590.10">
    <property type="entry name" value="Chorismate mutase, AroQ class superfamily, eukaryotic"/>
    <property type="match status" value="1"/>
</dbReference>
<dbReference type="GO" id="GO:0006571">
    <property type="term" value="P:tyrosine biosynthetic process"/>
    <property type="evidence" value="ECO:0007669"/>
    <property type="project" value="UniProtKB-KW"/>
</dbReference>
<dbReference type="PANTHER" id="PTHR21145:SF12">
    <property type="entry name" value="CHORISMATE MUTASE"/>
    <property type="match status" value="1"/>
</dbReference>
<evidence type="ECO:0000256" key="6">
    <source>
        <dbReference type="ARBA" id="ARBA00022498"/>
    </source>
</evidence>
<evidence type="ECO:0000313" key="13">
    <source>
        <dbReference type="EMBL" id="GJJ15528.1"/>
    </source>
</evidence>
<dbReference type="InterPro" id="IPR008238">
    <property type="entry name" value="Chorismate_mutase_AroQ_euk"/>
</dbReference>
<name>A0AAV5APU0_9AGAM</name>
<dbReference type="GO" id="GO:0009094">
    <property type="term" value="P:L-phenylalanine biosynthetic process"/>
    <property type="evidence" value="ECO:0007669"/>
    <property type="project" value="UniProtKB-KW"/>
</dbReference>
<dbReference type="SUPFAM" id="SSF48600">
    <property type="entry name" value="Chorismate mutase II"/>
    <property type="match status" value="1"/>
</dbReference>
<evidence type="ECO:0000256" key="10">
    <source>
        <dbReference type="ARBA" id="ARBA00023235"/>
    </source>
</evidence>
<evidence type="ECO:0000256" key="7">
    <source>
        <dbReference type="ARBA" id="ARBA00022605"/>
    </source>
</evidence>
<keyword evidence="7" id="KW-0028">Amino-acid biosynthesis</keyword>
<feature type="domain" description="Chorismate mutase" evidence="12">
    <location>
        <begin position="176"/>
        <end position="286"/>
    </location>
</feature>
<dbReference type="NCBIfam" id="TIGR01802">
    <property type="entry name" value="CM_pl-yst"/>
    <property type="match status" value="1"/>
</dbReference>
<dbReference type="PROSITE" id="PS51169">
    <property type="entry name" value="CHORISMATE_MUT_3"/>
    <property type="match status" value="1"/>
</dbReference>
<keyword evidence="10" id="KW-0413">Isomerase</keyword>
<evidence type="ECO:0000256" key="1">
    <source>
        <dbReference type="ARBA" id="ARBA00004496"/>
    </source>
</evidence>
<comment type="subcellular location">
    <subcellularLocation>
        <location evidence="1">Cytoplasm</location>
    </subcellularLocation>
</comment>
<accession>A0AAV5APU0</accession>
<sequence length="308" mass="35168">MSINFFLAENPLDLNNIRSVLTRLEDTIIFGCIERAQFAYNPKIYQAGAFQELEELGFHGSLLEWFLKETEAFHGRSSANVNLLIQRFFNASAAKARRYTSPDEYPFSKDLPDPVLKPLDFPKILHPNTVNANDEIFKFYINEIVPKITKRTTERIAAEKQAKGLDTDYDHDGNYGSSATLDVEILQAISKRIHYGAFVAETKFVEKPSAFIPHIQNPNPDALDALITKPAVEKALLERLKKKVAFYGQDLGANGQPVENPSLRIDPEDIYTLYHDHIIRVTKDVEVEYLMQRLNGYSQEEIEEMLKN</sequence>
<keyword evidence="14" id="KW-1185">Reference proteome</keyword>
<dbReference type="Pfam" id="PF01817">
    <property type="entry name" value="CM_2"/>
    <property type="match status" value="1"/>
</dbReference>
<dbReference type="EC" id="5.4.99.5" evidence="3"/>
<dbReference type="GO" id="GO:0004106">
    <property type="term" value="F:chorismate mutase activity"/>
    <property type="evidence" value="ECO:0007669"/>
    <property type="project" value="UniProtKB-EC"/>
</dbReference>
<keyword evidence="8" id="KW-0057">Aromatic amino acid biosynthesis</keyword>
<proteinExistence type="predicted"/>
<dbReference type="PANTHER" id="PTHR21145">
    <property type="entry name" value="CHORISMATE MUTASE"/>
    <property type="match status" value="1"/>
</dbReference>
<evidence type="ECO:0000256" key="9">
    <source>
        <dbReference type="ARBA" id="ARBA00023222"/>
    </source>
</evidence>
<keyword evidence="9" id="KW-0584">Phenylalanine biosynthesis</keyword>
<keyword evidence="5" id="KW-0963">Cytoplasm</keyword>
<keyword evidence="6" id="KW-0827">Tyrosine biosynthesis</keyword>
<dbReference type="GO" id="GO:0005737">
    <property type="term" value="C:cytoplasm"/>
    <property type="evidence" value="ECO:0007669"/>
    <property type="project" value="UniProtKB-SubCell"/>
</dbReference>
<evidence type="ECO:0000256" key="8">
    <source>
        <dbReference type="ARBA" id="ARBA00023141"/>
    </source>
</evidence>
<protein>
    <recommendedName>
        <fullName evidence="4">Chorismate mutase</fullName>
        <ecNumber evidence="3">5.4.99.5</ecNumber>
    </recommendedName>
</protein>
<dbReference type="InterPro" id="IPR037039">
    <property type="entry name" value="CM_AroQ_sf_eucaryotic"/>
</dbReference>
<evidence type="ECO:0000256" key="3">
    <source>
        <dbReference type="ARBA" id="ARBA00012404"/>
    </source>
</evidence>
<evidence type="ECO:0000256" key="5">
    <source>
        <dbReference type="ARBA" id="ARBA00022490"/>
    </source>
</evidence>
<dbReference type="AlphaFoldDB" id="A0AAV5APU0"/>
<comment type="catalytic activity">
    <reaction evidence="11">
        <text>chorismate = prephenate</text>
        <dbReference type="Rhea" id="RHEA:13897"/>
        <dbReference type="ChEBI" id="CHEBI:29748"/>
        <dbReference type="ChEBI" id="CHEBI:29934"/>
        <dbReference type="EC" id="5.4.99.5"/>
    </reaction>
    <physiologicalReaction direction="left-to-right" evidence="11">
        <dbReference type="Rhea" id="RHEA:13898"/>
    </physiologicalReaction>
</comment>
<comment type="pathway">
    <text evidence="2">Metabolic intermediate biosynthesis; prephenate biosynthesis; prephenate from chorismate: step 1/1.</text>
</comment>
<dbReference type="InterPro" id="IPR002701">
    <property type="entry name" value="CM_II_prokaryot"/>
</dbReference>
<dbReference type="EMBL" id="BPWL01000011">
    <property type="protein sequence ID" value="GJJ15528.1"/>
    <property type="molecule type" value="Genomic_DNA"/>
</dbReference>
<evidence type="ECO:0000313" key="14">
    <source>
        <dbReference type="Proteomes" id="UP001050691"/>
    </source>
</evidence>